<keyword evidence="2" id="KW-1185">Reference proteome</keyword>
<dbReference type="AlphaFoldDB" id="F4Q2B2"/>
<dbReference type="Proteomes" id="UP000007797">
    <property type="component" value="Unassembled WGS sequence"/>
</dbReference>
<gene>
    <name evidence="1" type="ORF">DFA_06799</name>
</gene>
<evidence type="ECO:0000313" key="2">
    <source>
        <dbReference type="Proteomes" id="UP000007797"/>
    </source>
</evidence>
<sequence length="46" mass="5298">MGLINLKIENSIKLEIKSKKFDVCFIWISETGQSVLDQQQLNAIFN</sequence>
<dbReference type="GeneID" id="14870116"/>
<organism evidence="1 2">
    <name type="scientific">Cavenderia fasciculata</name>
    <name type="common">Slime mold</name>
    <name type="synonym">Dictyostelium fasciculatum</name>
    <dbReference type="NCBI Taxonomy" id="261658"/>
    <lineage>
        <taxon>Eukaryota</taxon>
        <taxon>Amoebozoa</taxon>
        <taxon>Evosea</taxon>
        <taxon>Eumycetozoa</taxon>
        <taxon>Dictyostelia</taxon>
        <taxon>Acytosteliales</taxon>
        <taxon>Cavenderiaceae</taxon>
        <taxon>Cavenderia</taxon>
    </lineage>
</organism>
<reference evidence="2" key="1">
    <citation type="journal article" date="2011" name="Genome Res.">
        <title>Phylogeny-wide analysis of social amoeba genomes highlights ancient origins for complex intercellular communication.</title>
        <authorList>
            <person name="Heidel A.J."/>
            <person name="Lawal H.M."/>
            <person name="Felder M."/>
            <person name="Schilde C."/>
            <person name="Helps N.R."/>
            <person name="Tunggal B."/>
            <person name="Rivero F."/>
            <person name="John U."/>
            <person name="Schleicher M."/>
            <person name="Eichinger L."/>
            <person name="Platzer M."/>
            <person name="Noegel A.A."/>
            <person name="Schaap P."/>
            <person name="Gloeckner G."/>
        </authorList>
    </citation>
    <scope>NUCLEOTIDE SEQUENCE [LARGE SCALE GENOMIC DNA]</scope>
    <source>
        <strain evidence="2">SH3</strain>
    </source>
</reference>
<dbReference type="KEGG" id="dfa:DFA_06799"/>
<dbReference type="RefSeq" id="XP_004366173.1">
    <property type="nucleotide sequence ID" value="XM_004366116.1"/>
</dbReference>
<evidence type="ECO:0000313" key="1">
    <source>
        <dbReference type="EMBL" id="EGG18132.1"/>
    </source>
</evidence>
<proteinExistence type="predicted"/>
<accession>F4Q2B2</accession>
<protein>
    <submittedName>
        <fullName evidence="1">Uncharacterized protein</fullName>
    </submittedName>
</protein>
<name>F4Q2B2_CACFS</name>
<dbReference type="EMBL" id="GL883020">
    <property type="protein sequence ID" value="EGG18132.1"/>
    <property type="molecule type" value="Genomic_DNA"/>
</dbReference>